<organism evidence="2 3">
    <name type="scientific">Vibrio coralliilyticus</name>
    <dbReference type="NCBI Taxonomy" id="190893"/>
    <lineage>
        <taxon>Bacteria</taxon>
        <taxon>Pseudomonadati</taxon>
        <taxon>Pseudomonadota</taxon>
        <taxon>Gammaproteobacteria</taxon>
        <taxon>Vibrionales</taxon>
        <taxon>Vibrionaceae</taxon>
        <taxon>Vibrio</taxon>
    </lineage>
</organism>
<dbReference type="PANTHER" id="PTHR35272">
    <property type="entry name" value="THIOL:DISULFIDE INTERCHANGE PROTEIN DSBC-RELATED"/>
    <property type="match status" value="1"/>
</dbReference>
<dbReference type="SUPFAM" id="SSF52833">
    <property type="entry name" value="Thioredoxin-like"/>
    <property type="match status" value="1"/>
</dbReference>
<dbReference type="InterPro" id="IPR036249">
    <property type="entry name" value="Thioredoxin-like_sf"/>
</dbReference>
<dbReference type="Pfam" id="PF13462">
    <property type="entry name" value="Thioredoxin_4"/>
    <property type="match status" value="1"/>
</dbReference>
<dbReference type="Gene3D" id="3.40.30.10">
    <property type="entry name" value="Glutaredoxin"/>
    <property type="match status" value="1"/>
</dbReference>
<dbReference type="PROSITE" id="PS51352">
    <property type="entry name" value="THIOREDOXIN_2"/>
    <property type="match status" value="1"/>
</dbReference>
<dbReference type="AlphaFoldDB" id="A0AAP6ZRI2"/>
<protein>
    <submittedName>
        <fullName evidence="2">Thioredoxin domain-containing protein</fullName>
    </submittedName>
</protein>
<evidence type="ECO:0000259" key="1">
    <source>
        <dbReference type="PROSITE" id="PS51352"/>
    </source>
</evidence>
<reference evidence="2 3" key="1">
    <citation type="submission" date="2019-09" db="EMBL/GenBank/DDBJ databases">
        <title>Draft genome sequencing and comparative genomics of hatchery-associated Vibrios.</title>
        <authorList>
            <person name="Kehlet-Delgado H."/>
            <person name="Mueller R.S."/>
        </authorList>
    </citation>
    <scope>NUCLEOTIDE SEQUENCE [LARGE SCALE GENOMIC DNA]</scope>
    <source>
        <strain evidence="2 3">09-121-3</strain>
    </source>
</reference>
<evidence type="ECO:0000313" key="2">
    <source>
        <dbReference type="EMBL" id="NOJ25326.1"/>
    </source>
</evidence>
<dbReference type="RefSeq" id="WP_171353825.1">
    <property type="nucleotide sequence ID" value="NZ_VTXP01000015.1"/>
</dbReference>
<proteinExistence type="predicted"/>
<dbReference type="InterPro" id="IPR013766">
    <property type="entry name" value="Thioredoxin_domain"/>
</dbReference>
<dbReference type="InterPro" id="IPR012336">
    <property type="entry name" value="Thioredoxin-like_fold"/>
</dbReference>
<accession>A0AAP6ZRI2</accession>
<feature type="domain" description="Thioredoxin" evidence="1">
    <location>
        <begin position="27"/>
        <end position="238"/>
    </location>
</feature>
<dbReference type="Proteomes" id="UP000576645">
    <property type="component" value="Unassembled WGS sequence"/>
</dbReference>
<evidence type="ECO:0000313" key="3">
    <source>
        <dbReference type="Proteomes" id="UP000576645"/>
    </source>
</evidence>
<name>A0AAP6ZRI2_9VIBR</name>
<comment type="caution">
    <text evidence="2">The sequence shown here is derived from an EMBL/GenBank/DDBJ whole genome shotgun (WGS) entry which is preliminary data.</text>
</comment>
<dbReference type="EMBL" id="VTXP01000015">
    <property type="protein sequence ID" value="NOJ25326.1"/>
    <property type="molecule type" value="Genomic_DNA"/>
</dbReference>
<dbReference type="PANTHER" id="PTHR35272:SF3">
    <property type="entry name" value="THIOL:DISULFIDE INTERCHANGE PROTEIN DSBC"/>
    <property type="match status" value="1"/>
</dbReference>
<gene>
    <name evidence="2" type="ORF">F0238_21605</name>
</gene>
<sequence length="273" mass="30735">MENTTKTKLGFLAFGVALLVSNASIYYSLNQKASRDSLNETDGEVALLADRVIGVEGELGELTTLTLEDIDKFIMDNPEVVVKSLAKYRFEQEQLSKQKESERTESFMDQLYNDDSDPYFGNPNGKHVIVEFADYNCGHCKRLSPTLEQFVAIDPEAKVIMKEYPIFTDRPTSAYAALMATAVFYHKPQSYEAVHKAFMKTKLTREFIDQTIAKQGITKEDLQPHLDRAKRQIEKVRTLGAQLGVRGTPTVFVGKERRGANVTASQLKAMFTN</sequence>
<dbReference type="InterPro" id="IPR051470">
    <property type="entry name" value="Thiol:disulfide_interchange"/>
</dbReference>